<organism evidence="2 3">
    <name type="scientific">Cellulomonas fimi</name>
    <dbReference type="NCBI Taxonomy" id="1708"/>
    <lineage>
        <taxon>Bacteria</taxon>
        <taxon>Bacillati</taxon>
        <taxon>Actinomycetota</taxon>
        <taxon>Actinomycetes</taxon>
        <taxon>Micrococcales</taxon>
        <taxon>Cellulomonadaceae</taxon>
        <taxon>Cellulomonas</taxon>
    </lineage>
</organism>
<feature type="compositionally biased region" description="Low complexity" evidence="1">
    <location>
        <begin position="59"/>
        <end position="83"/>
    </location>
</feature>
<evidence type="ECO:0000313" key="3">
    <source>
        <dbReference type="Proteomes" id="UP000562124"/>
    </source>
</evidence>
<feature type="region of interest" description="Disordered" evidence="1">
    <location>
        <begin position="1"/>
        <end position="100"/>
    </location>
</feature>
<evidence type="ECO:0000256" key="1">
    <source>
        <dbReference type="SAM" id="MobiDB-lite"/>
    </source>
</evidence>
<comment type="caution">
    <text evidence="2">The sequence shown here is derived from an EMBL/GenBank/DDBJ whole genome shotgun (WGS) entry which is preliminary data.</text>
</comment>
<dbReference type="EMBL" id="JABCJJ010000002">
    <property type="protein sequence ID" value="NMR19099.1"/>
    <property type="molecule type" value="Genomic_DNA"/>
</dbReference>
<keyword evidence="3" id="KW-1185">Reference proteome</keyword>
<accession>A0A7Y0LWG3</accession>
<evidence type="ECO:0000313" key="2">
    <source>
        <dbReference type="EMBL" id="NMR19099.1"/>
    </source>
</evidence>
<feature type="compositionally biased region" description="Basic and acidic residues" evidence="1">
    <location>
        <begin position="21"/>
        <end position="33"/>
    </location>
</feature>
<reference evidence="2 3" key="1">
    <citation type="submission" date="2020-04" db="EMBL/GenBank/DDBJ databases">
        <title>Sequencing and Assembly of C. fimi.</title>
        <authorList>
            <person name="Ramsey A.R."/>
        </authorList>
    </citation>
    <scope>NUCLEOTIDE SEQUENCE [LARGE SCALE GENOMIC DNA]</scope>
    <source>
        <strain evidence="2 3">SB</strain>
    </source>
</reference>
<proteinExistence type="predicted"/>
<dbReference type="AlphaFoldDB" id="A0A7Y0LWG3"/>
<name>A0A7Y0LWG3_CELFI</name>
<feature type="compositionally biased region" description="Pro residues" evidence="1">
    <location>
        <begin position="91"/>
        <end position="100"/>
    </location>
</feature>
<protein>
    <submittedName>
        <fullName evidence="2">Uncharacterized protein</fullName>
    </submittedName>
</protein>
<dbReference type="Proteomes" id="UP000562124">
    <property type="component" value="Unassembled WGS sequence"/>
</dbReference>
<sequence length="100" mass="9600">MSQTPDQGAQDAGVSPGSSPEPRDDSPEPRDEWAPNPDDITDPLAEADAGTTAGGTTAGGTTAAGNTAAGTTAAGTAGAGTADPADDVDLPDPPVVEPTD</sequence>
<dbReference type="RefSeq" id="WP_169322868.1">
    <property type="nucleotide sequence ID" value="NZ_JABCJJ010000002.1"/>
</dbReference>
<gene>
    <name evidence="2" type="ORF">HIR71_02500</name>
</gene>